<gene>
    <name evidence="3" type="ORF">NRIC_31550</name>
</gene>
<comment type="caution">
    <text evidence="3">The sequence shown here is derived from an EMBL/GenBank/DDBJ whole genome shotgun (WGS) entry which is preliminary data.</text>
</comment>
<proteinExistence type="predicted"/>
<dbReference type="SUPFAM" id="SSF53474">
    <property type="entry name" value="alpha/beta-Hydrolases"/>
    <property type="match status" value="1"/>
</dbReference>
<dbReference type="InterPro" id="IPR013094">
    <property type="entry name" value="AB_hydrolase_3"/>
</dbReference>
<evidence type="ECO:0000259" key="2">
    <source>
        <dbReference type="Pfam" id="PF07859"/>
    </source>
</evidence>
<dbReference type="RefSeq" id="WP_146623664.1">
    <property type="nucleotide sequence ID" value="NZ_BJCC01000031.1"/>
</dbReference>
<accession>A0A4P5PEX9</accession>
<reference evidence="4" key="1">
    <citation type="submission" date="2019-02" db="EMBL/GenBank/DDBJ databases">
        <title>Draft genome sequence of Enterococcus sp. Gos25-1.</title>
        <authorList>
            <person name="Tanaka N."/>
            <person name="Shiwa Y."/>
            <person name="Fujita N."/>
        </authorList>
    </citation>
    <scope>NUCLEOTIDE SEQUENCE [LARGE SCALE GENOMIC DNA]</scope>
    <source>
        <strain evidence="4">Gos25-1</strain>
    </source>
</reference>
<evidence type="ECO:0000313" key="3">
    <source>
        <dbReference type="EMBL" id="GCF95264.1"/>
    </source>
</evidence>
<name>A0A4P5PEX9_9ENTE</name>
<dbReference type="PANTHER" id="PTHR48081">
    <property type="entry name" value="AB HYDROLASE SUPERFAMILY PROTEIN C4A8.06C"/>
    <property type="match status" value="1"/>
</dbReference>
<dbReference type="AlphaFoldDB" id="A0A4P5PEX9"/>
<dbReference type="Proteomes" id="UP000290567">
    <property type="component" value="Unassembled WGS sequence"/>
</dbReference>
<dbReference type="EMBL" id="BJCC01000031">
    <property type="protein sequence ID" value="GCF95264.1"/>
    <property type="molecule type" value="Genomic_DNA"/>
</dbReference>
<protein>
    <submittedName>
        <fullName evidence="3">Esterase</fullName>
    </submittedName>
</protein>
<feature type="domain" description="Alpha/beta hydrolase fold-3" evidence="2">
    <location>
        <begin position="26"/>
        <end position="141"/>
    </location>
</feature>
<dbReference type="Gene3D" id="3.40.50.1820">
    <property type="entry name" value="alpha/beta hydrolase"/>
    <property type="match status" value="1"/>
</dbReference>
<dbReference type="Pfam" id="PF07859">
    <property type="entry name" value="Abhydrolase_3"/>
    <property type="match status" value="1"/>
</dbReference>
<dbReference type="InterPro" id="IPR050300">
    <property type="entry name" value="GDXG_lipolytic_enzyme"/>
</dbReference>
<dbReference type="GO" id="GO:0016787">
    <property type="term" value="F:hydrolase activity"/>
    <property type="evidence" value="ECO:0007669"/>
    <property type="project" value="UniProtKB-KW"/>
</dbReference>
<evidence type="ECO:0000313" key="4">
    <source>
        <dbReference type="Proteomes" id="UP000290567"/>
    </source>
</evidence>
<dbReference type="InterPro" id="IPR029058">
    <property type="entry name" value="AB_hydrolase_fold"/>
</dbReference>
<sequence length="265" mass="30295">MNAHRLANGSSIHLYMPETAKPQKFVVYFHGGGLVYGSKSDLPKKLAEVFLNKGFGVIALDYLLAPNSGLSDILAALKHTYKEIQDSYIKKAPFIFCGRSAGSYLMFLLTSELLKQQEALPDYLINFYGYTDLSFIQTPRNLNVPLIKEEMLPAFELEDSVWDDPQLQRYLLYLYGVQQNKLTEFYQAESTDFALSAEQLAEFPPIFGSASTADQEVPFRYSKQLAKYHEKSVFVPVYYLEHDFLKQTADNQVSTVFERLSQWLN</sequence>
<dbReference type="OrthoDB" id="9815425at2"/>
<organism evidence="3 4">
    <name type="scientific">Enterococcus florum</name>
    <dbReference type="NCBI Taxonomy" id="2480627"/>
    <lineage>
        <taxon>Bacteria</taxon>
        <taxon>Bacillati</taxon>
        <taxon>Bacillota</taxon>
        <taxon>Bacilli</taxon>
        <taxon>Lactobacillales</taxon>
        <taxon>Enterococcaceae</taxon>
        <taxon>Enterococcus</taxon>
    </lineage>
</organism>
<evidence type="ECO:0000256" key="1">
    <source>
        <dbReference type="ARBA" id="ARBA00022801"/>
    </source>
</evidence>
<keyword evidence="4" id="KW-1185">Reference proteome</keyword>
<keyword evidence="1" id="KW-0378">Hydrolase</keyword>